<dbReference type="InterPro" id="IPR036388">
    <property type="entry name" value="WH-like_DNA-bd_sf"/>
</dbReference>
<dbReference type="SUPFAM" id="SSF48008">
    <property type="entry name" value="GntR ligand-binding domain-like"/>
    <property type="match status" value="1"/>
</dbReference>
<reference evidence="6" key="1">
    <citation type="journal article" date="2019" name="Int. J. Syst. Evol. Microbiol.">
        <title>The Global Catalogue of Microorganisms (GCM) 10K type strain sequencing project: providing services to taxonomists for standard genome sequencing and annotation.</title>
        <authorList>
            <consortium name="The Broad Institute Genomics Platform"/>
            <consortium name="The Broad Institute Genome Sequencing Center for Infectious Disease"/>
            <person name="Wu L."/>
            <person name="Ma J."/>
        </authorList>
    </citation>
    <scope>NUCLEOTIDE SEQUENCE [LARGE SCALE GENOMIC DNA]</scope>
    <source>
        <strain evidence="6">JCM 30234</strain>
    </source>
</reference>
<organism evidence="5 6">
    <name type="scientific">Lentibacillus kimchii</name>
    <dbReference type="NCBI Taxonomy" id="1542911"/>
    <lineage>
        <taxon>Bacteria</taxon>
        <taxon>Bacillati</taxon>
        <taxon>Bacillota</taxon>
        <taxon>Bacilli</taxon>
        <taxon>Bacillales</taxon>
        <taxon>Bacillaceae</taxon>
        <taxon>Lentibacillus</taxon>
    </lineage>
</organism>
<comment type="caution">
    <text evidence="5">The sequence shown here is derived from an EMBL/GenBank/DDBJ whole genome shotgun (WGS) entry which is preliminary data.</text>
</comment>
<dbReference type="PROSITE" id="PS50949">
    <property type="entry name" value="HTH_GNTR"/>
    <property type="match status" value="1"/>
</dbReference>
<evidence type="ECO:0000256" key="3">
    <source>
        <dbReference type="ARBA" id="ARBA00023163"/>
    </source>
</evidence>
<dbReference type="Pfam" id="PF00392">
    <property type="entry name" value="GntR"/>
    <property type="match status" value="1"/>
</dbReference>
<dbReference type="Proteomes" id="UP001596620">
    <property type="component" value="Unassembled WGS sequence"/>
</dbReference>
<dbReference type="RefSeq" id="WP_382358419.1">
    <property type="nucleotide sequence ID" value="NZ_JBHTGR010000011.1"/>
</dbReference>
<dbReference type="EMBL" id="JBHTGR010000011">
    <property type="protein sequence ID" value="MFC7746905.1"/>
    <property type="molecule type" value="Genomic_DNA"/>
</dbReference>
<evidence type="ECO:0000313" key="5">
    <source>
        <dbReference type="EMBL" id="MFC7746905.1"/>
    </source>
</evidence>
<name>A0ABW2UW83_9BACI</name>
<dbReference type="PANTHER" id="PTHR43537:SF24">
    <property type="entry name" value="GLUCONATE OPERON TRANSCRIPTIONAL REPRESSOR"/>
    <property type="match status" value="1"/>
</dbReference>
<dbReference type="InterPro" id="IPR000524">
    <property type="entry name" value="Tscrpt_reg_HTH_GntR"/>
</dbReference>
<dbReference type="InterPro" id="IPR011711">
    <property type="entry name" value="GntR_C"/>
</dbReference>
<dbReference type="SMART" id="SM00895">
    <property type="entry name" value="FCD"/>
    <property type="match status" value="1"/>
</dbReference>
<evidence type="ECO:0000256" key="2">
    <source>
        <dbReference type="ARBA" id="ARBA00023125"/>
    </source>
</evidence>
<evidence type="ECO:0000256" key="1">
    <source>
        <dbReference type="ARBA" id="ARBA00023015"/>
    </source>
</evidence>
<feature type="domain" description="HTH gntR-type" evidence="4">
    <location>
        <begin position="9"/>
        <end position="76"/>
    </location>
</feature>
<dbReference type="Gene3D" id="1.10.10.10">
    <property type="entry name" value="Winged helix-like DNA-binding domain superfamily/Winged helix DNA-binding domain"/>
    <property type="match status" value="1"/>
</dbReference>
<gene>
    <name evidence="5" type="ORF">ACFQU8_06605</name>
</gene>
<sequence length="213" mass="24837">MPEPTFNPKPLKAQAQSILKEAIINGELTEDMPITERLVLENYHISKTPFREAIQSLEAQGWVKNVPYKGTYVIPLKEKDIEDIFELRLLLEPSLLTKMDETQIKEMTEIAEDMKNSHANLSDEELMLLDQQFHQVLYKSSNNHRLMQIFDGINEAVRRIGMQVLNYQTRREELIREHEQIVADLKNDTEAEAMKTHLRNQKQAFISIIEHSP</sequence>
<dbReference type="SUPFAM" id="SSF46785">
    <property type="entry name" value="Winged helix' DNA-binding domain"/>
    <property type="match status" value="1"/>
</dbReference>
<dbReference type="InterPro" id="IPR036390">
    <property type="entry name" value="WH_DNA-bd_sf"/>
</dbReference>
<keyword evidence="6" id="KW-1185">Reference proteome</keyword>
<dbReference type="SMART" id="SM00345">
    <property type="entry name" value="HTH_GNTR"/>
    <property type="match status" value="1"/>
</dbReference>
<evidence type="ECO:0000259" key="4">
    <source>
        <dbReference type="PROSITE" id="PS50949"/>
    </source>
</evidence>
<dbReference type="Pfam" id="PF07729">
    <property type="entry name" value="FCD"/>
    <property type="match status" value="1"/>
</dbReference>
<protein>
    <submittedName>
        <fullName evidence="5">GntR family transcriptional regulator</fullName>
    </submittedName>
</protein>
<proteinExistence type="predicted"/>
<accession>A0ABW2UW83</accession>
<keyword evidence="3" id="KW-0804">Transcription</keyword>
<dbReference type="InterPro" id="IPR008920">
    <property type="entry name" value="TF_FadR/GntR_C"/>
</dbReference>
<evidence type="ECO:0000313" key="6">
    <source>
        <dbReference type="Proteomes" id="UP001596620"/>
    </source>
</evidence>
<keyword evidence="1" id="KW-0805">Transcription regulation</keyword>
<dbReference type="PANTHER" id="PTHR43537">
    <property type="entry name" value="TRANSCRIPTIONAL REGULATOR, GNTR FAMILY"/>
    <property type="match status" value="1"/>
</dbReference>
<dbReference type="Gene3D" id="1.20.120.530">
    <property type="entry name" value="GntR ligand-binding domain-like"/>
    <property type="match status" value="1"/>
</dbReference>
<keyword evidence="2" id="KW-0238">DNA-binding</keyword>